<keyword evidence="3 6" id="KW-0812">Transmembrane</keyword>
<comment type="subcellular location">
    <subcellularLocation>
        <location evidence="1">Membrane</location>
        <topology evidence="1">Multi-pass membrane protein</topology>
    </subcellularLocation>
</comment>
<dbReference type="PROSITE" id="PS50850">
    <property type="entry name" value="MFS"/>
    <property type="match status" value="1"/>
</dbReference>
<dbReference type="OrthoDB" id="2441642at2759"/>
<feature type="transmembrane region" description="Helical" evidence="6">
    <location>
        <begin position="332"/>
        <end position="356"/>
    </location>
</feature>
<dbReference type="AlphaFoldDB" id="A0A1Y1YIL9"/>
<evidence type="ECO:0000313" key="9">
    <source>
        <dbReference type="Proteomes" id="UP000193498"/>
    </source>
</evidence>
<dbReference type="Pfam" id="PF07690">
    <property type="entry name" value="MFS_1"/>
    <property type="match status" value="1"/>
</dbReference>
<dbReference type="GO" id="GO:0042910">
    <property type="term" value="F:xenobiotic transmembrane transporter activity"/>
    <property type="evidence" value="ECO:0007669"/>
    <property type="project" value="InterPro"/>
</dbReference>
<reference evidence="8 9" key="1">
    <citation type="submission" date="2016-07" db="EMBL/GenBank/DDBJ databases">
        <title>Pervasive Adenine N6-methylation of Active Genes in Fungi.</title>
        <authorList>
            <consortium name="DOE Joint Genome Institute"/>
            <person name="Mondo S.J."/>
            <person name="Dannebaum R.O."/>
            <person name="Kuo R.C."/>
            <person name="Labutti K."/>
            <person name="Haridas S."/>
            <person name="Kuo A."/>
            <person name="Salamov A."/>
            <person name="Ahrendt S.R."/>
            <person name="Lipzen A."/>
            <person name="Sullivan W."/>
            <person name="Andreopoulos W.B."/>
            <person name="Clum A."/>
            <person name="Lindquist E."/>
            <person name="Daum C."/>
            <person name="Ramamoorthy G.K."/>
            <person name="Gryganskyi A."/>
            <person name="Culley D."/>
            <person name="Magnuson J.K."/>
            <person name="James T.Y."/>
            <person name="O'Malley M.A."/>
            <person name="Stajich J.E."/>
            <person name="Spatafora J.W."/>
            <person name="Visel A."/>
            <person name="Grigoriev I.V."/>
        </authorList>
    </citation>
    <scope>NUCLEOTIDE SEQUENCE [LARGE SCALE GENOMIC DNA]</scope>
    <source>
        <strain evidence="8 9">CBS 931.73</strain>
    </source>
</reference>
<evidence type="ECO:0000256" key="1">
    <source>
        <dbReference type="ARBA" id="ARBA00004141"/>
    </source>
</evidence>
<evidence type="ECO:0000256" key="4">
    <source>
        <dbReference type="ARBA" id="ARBA00022989"/>
    </source>
</evidence>
<feature type="transmembrane region" description="Helical" evidence="6">
    <location>
        <begin position="82"/>
        <end position="101"/>
    </location>
</feature>
<dbReference type="InterPro" id="IPR011701">
    <property type="entry name" value="MFS"/>
</dbReference>
<feature type="transmembrane region" description="Helical" evidence="6">
    <location>
        <begin position="168"/>
        <end position="190"/>
    </location>
</feature>
<evidence type="ECO:0000256" key="2">
    <source>
        <dbReference type="ARBA" id="ARBA00022448"/>
    </source>
</evidence>
<evidence type="ECO:0000256" key="6">
    <source>
        <dbReference type="SAM" id="Phobius"/>
    </source>
</evidence>
<feature type="transmembrane region" description="Helical" evidence="6">
    <location>
        <begin position="51"/>
        <end position="70"/>
    </location>
</feature>
<feature type="transmembrane region" description="Helical" evidence="6">
    <location>
        <begin position="141"/>
        <end position="162"/>
    </location>
</feature>
<evidence type="ECO:0000256" key="3">
    <source>
        <dbReference type="ARBA" id="ARBA00022692"/>
    </source>
</evidence>
<dbReference type="PANTHER" id="PTHR23502">
    <property type="entry name" value="MAJOR FACILITATOR SUPERFAMILY"/>
    <property type="match status" value="1"/>
</dbReference>
<feature type="transmembrane region" description="Helical" evidence="6">
    <location>
        <begin position="397"/>
        <end position="418"/>
    </location>
</feature>
<dbReference type="NCBIfam" id="TIGR00880">
    <property type="entry name" value="2_A_01_02"/>
    <property type="match status" value="1"/>
</dbReference>
<dbReference type="GO" id="GO:1990961">
    <property type="term" value="P:xenobiotic detoxification by transmembrane export across the plasma membrane"/>
    <property type="evidence" value="ECO:0007669"/>
    <property type="project" value="UniProtKB-ARBA"/>
</dbReference>
<dbReference type="GO" id="GO:0005886">
    <property type="term" value="C:plasma membrane"/>
    <property type="evidence" value="ECO:0007669"/>
    <property type="project" value="TreeGrafter"/>
</dbReference>
<feature type="domain" description="Major facilitator superfamily (MFS) profile" evidence="7">
    <location>
        <begin position="16"/>
        <end position="421"/>
    </location>
</feature>
<feature type="transmembrane region" description="Helical" evidence="6">
    <location>
        <begin position="363"/>
        <end position="385"/>
    </location>
</feature>
<dbReference type="CDD" id="cd17323">
    <property type="entry name" value="MFS_Tpo1_MDR_like"/>
    <property type="match status" value="1"/>
</dbReference>
<gene>
    <name evidence="8" type="ORF">K493DRAFT_369541</name>
</gene>
<dbReference type="SUPFAM" id="SSF103473">
    <property type="entry name" value="MFS general substrate transporter"/>
    <property type="match status" value="1"/>
</dbReference>
<dbReference type="Proteomes" id="UP000193498">
    <property type="component" value="Unassembled WGS sequence"/>
</dbReference>
<keyword evidence="5 6" id="KW-0472">Membrane</keyword>
<evidence type="ECO:0000313" key="8">
    <source>
        <dbReference type="EMBL" id="ORX97464.1"/>
    </source>
</evidence>
<sequence length="430" mass="47413">MLTTVQTWRRSKKMGILVMVALVGFLGPLASAIYLPALVDVRAALNTDINTINASVACYVLFSGLGPLVWAPISERHGRRVVYLLSTLLFFVASIVCALSKHVTMFIIMRILQSSGSSAAMVVGAGSIADLFDMRERGTAMGLFFIGPLVGPITGSIIGGVINEYLGWQWIFWTLAILSGLILVASYFFLPETYPAKLNNLIEGRGKRHFPNPFRPLYFLRHPAVLMITLYPGIIFGVLFLLLTLLSETYAEKYLLSSAEIGFCYGFEGAGSILGTIVGGVYTDYTLRKRMKAHGGDHHPEMRLHSMWIGAFLVPIGCLTYGWLLYFDAHFLLPLIGHFLFGFGMNIIITTCNTYLVDAYSKYSASITSCGIFVRNVLATITPLFALTMRQRLGDGWMMTIWGAITGVAVVLPVLVLYRGAIWRGPMEAK</sequence>
<dbReference type="PANTHER" id="PTHR23502:SF5">
    <property type="entry name" value="QUINIDINE RESISTANCE PROTEIN 3"/>
    <property type="match status" value="1"/>
</dbReference>
<feature type="transmembrane region" description="Helical" evidence="6">
    <location>
        <begin position="224"/>
        <end position="245"/>
    </location>
</feature>
<dbReference type="InterPro" id="IPR020846">
    <property type="entry name" value="MFS_dom"/>
</dbReference>
<protein>
    <submittedName>
        <fullName evidence="8">MFS general substrate transporter</fullName>
    </submittedName>
</protein>
<dbReference type="FunCoup" id="A0A1Y1YIL9">
    <property type="interactions" value="21"/>
</dbReference>
<feature type="transmembrane region" description="Helical" evidence="6">
    <location>
        <begin position="265"/>
        <end position="285"/>
    </location>
</feature>
<proteinExistence type="predicted"/>
<evidence type="ECO:0000259" key="7">
    <source>
        <dbReference type="PROSITE" id="PS50850"/>
    </source>
</evidence>
<dbReference type="EMBL" id="MCFE01000132">
    <property type="protein sequence ID" value="ORX97464.1"/>
    <property type="molecule type" value="Genomic_DNA"/>
</dbReference>
<keyword evidence="9" id="KW-1185">Reference proteome</keyword>
<feature type="transmembrane region" description="Helical" evidence="6">
    <location>
        <begin position="306"/>
        <end position="326"/>
    </location>
</feature>
<dbReference type="STRING" id="1314790.A0A1Y1YIL9"/>
<keyword evidence="4 6" id="KW-1133">Transmembrane helix</keyword>
<dbReference type="InParanoid" id="A0A1Y1YIL9"/>
<comment type="caution">
    <text evidence="8">The sequence shown here is derived from an EMBL/GenBank/DDBJ whole genome shotgun (WGS) entry which is preliminary data.</text>
</comment>
<organism evidence="8 9">
    <name type="scientific">Basidiobolus meristosporus CBS 931.73</name>
    <dbReference type="NCBI Taxonomy" id="1314790"/>
    <lineage>
        <taxon>Eukaryota</taxon>
        <taxon>Fungi</taxon>
        <taxon>Fungi incertae sedis</taxon>
        <taxon>Zoopagomycota</taxon>
        <taxon>Entomophthoromycotina</taxon>
        <taxon>Basidiobolomycetes</taxon>
        <taxon>Basidiobolales</taxon>
        <taxon>Basidiobolaceae</taxon>
        <taxon>Basidiobolus</taxon>
    </lineage>
</organism>
<evidence type="ECO:0000256" key="5">
    <source>
        <dbReference type="ARBA" id="ARBA00023136"/>
    </source>
</evidence>
<accession>A0A1Y1YIL9</accession>
<dbReference type="FunFam" id="1.20.1250.20:FF:000172">
    <property type="entry name" value="MFS multidrug resistance transporter"/>
    <property type="match status" value="1"/>
</dbReference>
<dbReference type="Gene3D" id="1.20.1720.10">
    <property type="entry name" value="Multidrug resistance protein D"/>
    <property type="match status" value="1"/>
</dbReference>
<keyword evidence="2" id="KW-0813">Transport</keyword>
<dbReference type="InterPro" id="IPR036259">
    <property type="entry name" value="MFS_trans_sf"/>
</dbReference>
<name>A0A1Y1YIL9_9FUNG</name>
<dbReference type="InterPro" id="IPR001958">
    <property type="entry name" value="Tet-R_TetA/multi-R_MdtG-like"/>
</dbReference>